<dbReference type="PANTHER" id="PTHR34874:SF1">
    <property type="entry name" value="PROTEIN YCHN"/>
    <property type="match status" value="1"/>
</dbReference>
<dbReference type="Gene3D" id="3.40.1260.10">
    <property type="entry name" value="DsrEFH-like"/>
    <property type="match status" value="1"/>
</dbReference>
<dbReference type="GO" id="GO:0005829">
    <property type="term" value="C:cytosol"/>
    <property type="evidence" value="ECO:0007669"/>
    <property type="project" value="TreeGrafter"/>
</dbReference>
<gene>
    <name evidence="1" type="ORF">D3C88_01055</name>
</gene>
<accession>A0A418GS77</accession>
<dbReference type="InterPro" id="IPR027396">
    <property type="entry name" value="DsrEFH-like"/>
</dbReference>
<feature type="non-terminal residue" evidence="1">
    <location>
        <position position="55"/>
    </location>
</feature>
<reference evidence="1 2" key="1">
    <citation type="journal article" date="2018" name="BMC Microbiol.">
        <title>Genome sequencing of strains of the most prevalent clonal group of O1:K1:H7 Escherichia coli that causes neonatal meningitis in France.</title>
        <authorList>
            <person name="Geslain G."/>
            <person name="Birgy A."/>
            <person name="Adiba S."/>
            <person name="Magnan M."/>
            <person name="Courroux C."/>
            <person name="Levy C."/>
            <person name="Cohen R."/>
            <person name="Bidet P."/>
            <person name="Bonacorsi S."/>
        </authorList>
    </citation>
    <scope>NUCLEOTIDE SEQUENCE [LARGE SCALE GENOMIC DNA]</scope>
    <source>
        <strain evidence="1 2">S308</strain>
    </source>
</reference>
<protein>
    <submittedName>
        <fullName evidence="1">Uncharacterized protein</fullName>
    </submittedName>
</protein>
<dbReference type="Proteomes" id="UP000284508">
    <property type="component" value="Unassembled WGS sequence"/>
</dbReference>
<dbReference type="PANTHER" id="PTHR34874">
    <property type="entry name" value="PROTEIN YCHN"/>
    <property type="match status" value="1"/>
</dbReference>
<evidence type="ECO:0000313" key="1">
    <source>
        <dbReference type="EMBL" id="RIB43759.1"/>
    </source>
</evidence>
<dbReference type="AlphaFoldDB" id="A0A418GS77"/>
<proteinExistence type="predicted"/>
<dbReference type="InterPro" id="IPR003787">
    <property type="entry name" value="Sulphur_relay_DsrE/F-like"/>
</dbReference>
<dbReference type="SUPFAM" id="SSF75169">
    <property type="entry name" value="DsrEFH-like"/>
    <property type="match status" value="1"/>
</dbReference>
<dbReference type="EMBL" id="QXHA01000050">
    <property type="protein sequence ID" value="RIB43759.1"/>
    <property type="molecule type" value="Genomic_DNA"/>
</dbReference>
<name>A0A418GS77_ECOLX</name>
<evidence type="ECO:0000313" key="2">
    <source>
        <dbReference type="Proteomes" id="UP000284508"/>
    </source>
</evidence>
<organism evidence="1 2">
    <name type="scientific">Escherichia coli</name>
    <dbReference type="NCBI Taxonomy" id="562"/>
    <lineage>
        <taxon>Bacteria</taxon>
        <taxon>Pseudomonadati</taxon>
        <taxon>Pseudomonadota</taxon>
        <taxon>Gammaproteobacteria</taxon>
        <taxon>Enterobacterales</taxon>
        <taxon>Enterobacteriaceae</taxon>
        <taxon>Escherichia</taxon>
    </lineage>
</organism>
<comment type="caution">
    <text evidence="1">The sequence shown here is derived from an EMBL/GenBank/DDBJ whole genome shotgun (WGS) entry which is preliminary data.</text>
</comment>
<sequence length="55" mass="6031">MQKIVIVANGAPYGSESLFNSLRLAIALREQENNLDLRLFLMSDAVTAGLRGQKP</sequence>
<dbReference type="Pfam" id="PF02635">
    <property type="entry name" value="DsrE"/>
    <property type="match status" value="1"/>
</dbReference>